<name>A0ABQ9IP56_9NEOP</name>
<evidence type="ECO:0000313" key="2">
    <source>
        <dbReference type="Proteomes" id="UP001159363"/>
    </source>
</evidence>
<keyword evidence="2" id="KW-1185">Reference proteome</keyword>
<proteinExistence type="predicted"/>
<comment type="caution">
    <text evidence="1">The sequence shown here is derived from an EMBL/GenBank/DDBJ whole genome shotgun (WGS) entry which is preliminary data.</text>
</comment>
<evidence type="ECO:0008006" key="3">
    <source>
        <dbReference type="Google" id="ProtNLM"/>
    </source>
</evidence>
<feature type="non-terminal residue" evidence="1">
    <location>
        <position position="111"/>
    </location>
</feature>
<evidence type="ECO:0000313" key="1">
    <source>
        <dbReference type="EMBL" id="KAJ8898460.1"/>
    </source>
</evidence>
<dbReference type="Proteomes" id="UP001159363">
    <property type="component" value="Chromosome 1"/>
</dbReference>
<dbReference type="EMBL" id="JARBHB010000001">
    <property type="protein sequence ID" value="KAJ8898460.1"/>
    <property type="molecule type" value="Genomic_DNA"/>
</dbReference>
<gene>
    <name evidence="1" type="ORF">PR048_003820</name>
</gene>
<protein>
    <recommendedName>
        <fullName evidence="3">Reverse transcriptase</fullName>
    </recommendedName>
</protein>
<reference evidence="1 2" key="1">
    <citation type="submission" date="2023-02" db="EMBL/GenBank/DDBJ databases">
        <title>LHISI_Scaffold_Assembly.</title>
        <authorList>
            <person name="Stuart O.P."/>
            <person name="Cleave R."/>
            <person name="Magrath M.J.L."/>
            <person name="Mikheyev A.S."/>
        </authorList>
    </citation>
    <scope>NUCLEOTIDE SEQUENCE [LARGE SCALE GENOMIC DNA]</scope>
    <source>
        <strain evidence="1">Daus_M_001</strain>
        <tissue evidence="1">Leg muscle</tissue>
    </source>
</reference>
<sequence>MQDDLNVKSKYFRLNKLTLNVGKTMYILFKSPRMKLLTSKSLVIDGNHVDYVLSNILHAVGVLKRLRYRGIPVSTRKVIYYSLIHSHLQYHSLVWGSASKTVLKPLQIAQN</sequence>
<accession>A0ABQ9IP56</accession>
<organism evidence="1 2">
    <name type="scientific">Dryococelus australis</name>
    <dbReference type="NCBI Taxonomy" id="614101"/>
    <lineage>
        <taxon>Eukaryota</taxon>
        <taxon>Metazoa</taxon>
        <taxon>Ecdysozoa</taxon>
        <taxon>Arthropoda</taxon>
        <taxon>Hexapoda</taxon>
        <taxon>Insecta</taxon>
        <taxon>Pterygota</taxon>
        <taxon>Neoptera</taxon>
        <taxon>Polyneoptera</taxon>
        <taxon>Phasmatodea</taxon>
        <taxon>Verophasmatodea</taxon>
        <taxon>Anareolatae</taxon>
        <taxon>Phasmatidae</taxon>
        <taxon>Eurycanthinae</taxon>
        <taxon>Dryococelus</taxon>
    </lineage>
</organism>